<dbReference type="Gene3D" id="3.30.70.1520">
    <property type="entry name" value="Heterotetrameric sarcosine oxidase"/>
    <property type="match status" value="1"/>
</dbReference>
<accession>A0ABV3XKL0</accession>
<proteinExistence type="predicted"/>
<sequence>VDPAGAPPVRGATLPTTADTWTPTGTGRAVWLGPDEWLVTSTDTAPHRLEAELREVLAPAGGVAVDVSAQRTVLRITGSRAREVLAKGCSIDLHPRVFGRGRSAQTTLAHAAVVLLVLGDDGEDFALFVRSSFAGHLATWLLDAALEYTTPTQQGEQT</sequence>
<evidence type="ECO:0000313" key="3">
    <source>
        <dbReference type="Proteomes" id="UP001560045"/>
    </source>
</evidence>
<feature type="region of interest" description="Disordered" evidence="1">
    <location>
        <begin position="1"/>
        <end position="22"/>
    </location>
</feature>
<feature type="compositionally biased region" description="Low complexity" evidence="1">
    <location>
        <begin position="11"/>
        <end position="22"/>
    </location>
</feature>
<name>A0ABV3XKL0_9ACTN</name>
<dbReference type="InterPro" id="IPR027266">
    <property type="entry name" value="TrmE/GcvT-like"/>
</dbReference>
<dbReference type="Proteomes" id="UP001560045">
    <property type="component" value="Unassembled WGS sequence"/>
</dbReference>
<dbReference type="SUPFAM" id="SSF103025">
    <property type="entry name" value="Folate-binding domain"/>
    <property type="match status" value="1"/>
</dbReference>
<dbReference type="RefSeq" id="WP_369209700.1">
    <property type="nucleotide sequence ID" value="NZ_JBFNXQ010000092.1"/>
</dbReference>
<reference evidence="2 3" key="1">
    <citation type="submission" date="2024-06" db="EMBL/GenBank/DDBJ databases">
        <title>Draft genome sequence of Geodermatophilus badlandi, a novel member of the Geodermatophilaceae isolated from badland sedimentary rocks in the Red desert, Wyoming, USA.</title>
        <authorList>
            <person name="Ben Tekaya S."/>
            <person name="Nouioui I."/>
            <person name="Flores G.M."/>
            <person name="Shaal M.N."/>
            <person name="Bredoire F."/>
            <person name="Basile F."/>
            <person name="Van Diepen L."/>
            <person name="Ward N.L."/>
        </authorList>
    </citation>
    <scope>NUCLEOTIDE SEQUENCE [LARGE SCALE GENOMIC DNA]</scope>
    <source>
        <strain evidence="2 3">WL48A</strain>
    </source>
</reference>
<dbReference type="InterPro" id="IPR007375">
    <property type="entry name" value="SoxG"/>
</dbReference>
<protein>
    <submittedName>
        <fullName evidence="2">Sarcosine oxidase subunit gamma</fullName>
    </submittedName>
</protein>
<keyword evidence="3" id="KW-1185">Reference proteome</keyword>
<evidence type="ECO:0000313" key="2">
    <source>
        <dbReference type="EMBL" id="MEX5720882.1"/>
    </source>
</evidence>
<gene>
    <name evidence="2" type="ORF">ABQ292_21215</name>
</gene>
<dbReference type="Gene3D" id="3.30.1360.120">
    <property type="entry name" value="Probable tRNA modification gtpase trme, domain 1"/>
    <property type="match status" value="1"/>
</dbReference>
<organism evidence="2 3">
    <name type="scientific">Geodermatophilus maliterrae</name>
    <dbReference type="NCBI Taxonomy" id="3162531"/>
    <lineage>
        <taxon>Bacteria</taxon>
        <taxon>Bacillati</taxon>
        <taxon>Actinomycetota</taxon>
        <taxon>Actinomycetes</taxon>
        <taxon>Geodermatophilales</taxon>
        <taxon>Geodermatophilaceae</taxon>
        <taxon>Geodermatophilus</taxon>
    </lineage>
</organism>
<evidence type="ECO:0000256" key="1">
    <source>
        <dbReference type="SAM" id="MobiDB-lite"/>
    </source>
</evidence>
<feature type="non-terminal residue" evidence="2">
    <location>
        <position position="1"/>
    </location>
</feature>
<dbReference type="EMBL" id="JBFNXQ010000092">
    <property type="protein sequence ID" value="MEX5720882.1"/>
    <property type="molecule type" value="Genomic_DNA"/>
</dbReference>
<comment type="caution">
    <text evidence="2">The sequence shown here is derived from an EMBL/GenBank/DDBJ whole genome shotgun (WGS) entry which is preliminary data.</text>
</comment>
<dbReference type="Pfam" id="PF04268">
    <property type="entry name" value="SoxG"/>
    <property type="match status" value="1"/>
</dbReference>